<accession>A0A810Q3Y7</accession>
<name>A0A810Q3Y7_9FIRM</name>
<evidence type="ECO:0000313" key="1">
    <source>
        <dbReference type="EMBL" id="BCK79463.1"/>
    </source>
</evidence>
<evidence type="ECO:0000313" key="2">
    <source>
        <dbReference type="Proteomes" id="UP000681343"/>
    </source>
</evidence>
<dbReference type="AlphaFoldDB" id="A0A810Q3Y7"/>
<sequence length="110" mass="12799">MDAVKFLEERKRMFKNGNPVPGLGIDINYNSEKVVKIVEEWSAAHPRKTRQDLFLEQWPTALMDPIAEDGLLYACPTLFSSEYRDKNGCCAKPNRPCAECRREFWMQEVE</sequence>
<keyword evidence="2" id="KW-1185">Reference proteome</keyword>
<dbReference type="Proteomes" id="UP000681343">
    <property type="component" value="Plasmid pMM35_01"/>
</dbReference>
<reference evidence="1" key="1">
    <citation type="submission" date="2020-09" db="EMBL/GenBank/DDBJ databases">
        <title>New species isolated from human feces.</title>
        <authorList>
            <person name="Kitahara M."/>
            <person name="Shigeno Y."/>
            <person name="Shime M."/>
            <person name="Matsumoto Y."/>
            <person name="Nakamura S."/>
            <person name="Motooka D."/>
            <person name="Fukuoka S."/>
            <person name="Nishikawa H."/>
            <person name="Benno Y."/>
        </authorList>
    </citation>
    <scope>NUCLEOTIDE SEQUENCE</scope>
    <source>
        <strain evidence="1">MM35</strain>
        <plasmid evidence="1">pMM35_01</plasmid>
    </source>
</reference>
<keyword evidence="1" id="KW-0614">Plasmid</keyword>
<dbReference type="KEGG" id="vfa:MM35RIKEN_16550"/>
<dbReference type="EMBL" id="AP023416">
    <property type="protein sequence ID" value="BCK79463.1"/>
    <property type="molecule type" value="Genomic_DNA"/>
</dbReference>
<gene>
    <name evidence="1" type="ORF">MM35RIKEN_16550</name>
</gene>
<protein>
    <submittedName>
        <fullName evidence="1">Uncharacterized protein</fullName>
    </submittedName>
</protein>
<geneLocation type="plasmid" evidence="1 2">
    <name>pMM35_01</name>
</geneLocation>
<organism evidence="1 2">
    <name type="scientific">Vescimonas fastidiosa</name>
    <dbReference type="NCBI Taxonomy" id="2714353"/>
    <lineage>
        <taxon>Bacteria</taxon>
        <taxon>Bacillati</taxon>
        <taxon>Bacillota</taxon>
        <taxon>Clostridia</taxon>
        <taxon>Eubacteriales</taxon>
        <taxon>Oscillospiraceae</taxon>
        <taxon>Vescimonas</taxon>
    </lineage>
</organism>
<proteinExistence type="predicted"/>
<dbReference type="RefSeq" id="WP_212821072.1">
    <property type="nucleotide sequence ID" value="NZ_AP023416.1"/>
</dbReference>